<sequence length="82" mass="9176">GQGIIIQKSRPDLFLYRRDDSFTFIEIEMIAGHLVGQILADIEGIFGPSFSNQSLYGTSVEPFEGLKTFCSFYPVLLGLIQE</sequence>
<protein>
    <submittedName>
        <fullName evidence="1">Uncharacterized protein</fullName>
    </submittedName>
</protein>
<accession>X1UTA0</accession>
<name>X1UTA0_9ZZZZ</name>
<gene>
    <name evidence="1" type="ORF">S12H4_31140</name>
</gene>
<proteinExistence type="predicted"/>
<feature type="non-terminal residue" evidence="1">
    <location>
        <position position="1"/>
    </location>
</feature>
<dbReference type="AlphaFoldDB" id="X1UTA0"/>
<dbReference type="EMBL" id="BARW01018150">
    <property type="protein sequence ID" value="GAI95554.1"/>
    <property type="molecule type" value="Genomic_DNA"/>
</dbReference>
<organism evidence="1">
    <name type="scientific">marine sediment metagenome</name>
    <dbReference type="NCBI Taxonomy" id="412755"/>
    <lineage>
        <taxon>unclassified sequences</taxon>
        <taxon>metagenomes</taxon>
        <taxon>ecological metagenomes</taxon>
    </lineage>
</organism>
<evidence type="ECO:0000313" key="1">
    <source>
        <dbReference type="EMBL" id="GAI95554.1"/>
    </source>
</evidence>
<comment type="caution">
    <text evidence="1">The sequence shown here is derived from an EMBL/GenBank/DDBJ whole genome shotgun (WGS) entry which is preliminary data.</text>
</comment>
<reference evidence="1" key="1">
    <citation type="journal article" date="2014" name="Front. Microbiol.">
        <title>High frequency of phylogenetically diverse reductive dehalogenase-homologous genes in deep subseafloor sedimentary metagenomes.</title>
        <authorList>
            <person name="Kawai M."/>
            <person name="Futagami T."/>
            <person name="Toyoda A."/>
            <person name="Takaki Y."/>
            <person name="Nishi S."/>
            <person name="Hori S."/>
            <person name="Arai W."/>
            <person name="Tsubouchi T."/>
            <person name="Morono Y."/>
            <person name="Uchiyama I."/>
            <person name="Ito T."/>
            <person name="Fujiyama A."/>
            <person name="Inagaki F."/>
            <person name="Takami H."/>
        </authorList>
    </citation>
    <scope>NUCLEOTIDE SEQUENCE</scope>
    <source>
        <strain evidence="1">Expedition CK06-06</strain>
    </source>
</reference>